<keyword evidence="3" id="KW-0442">Lipid degradation</keyword>
<dbReference type="Pfam" id="PF03403">
    <property type="entry name" value="PAF-AH_p_II"/>
    <property type="match status" value="2"/>
</dbReference>
<feature type="chain" id="PRO_5004508667" description="1-alkyl-2-acetylglycerophosphocholine esterase" evidence="5">
    <location>
        <begin position="23"/>
        <end position="378"/>
    </location>
</feature>
<keyword evidence="5" id="KW-0732">Signal</keyword>
<sequence length="378" mass="40913">MPSTSIILLAFSLSITLQPITAISFPPPTGPYNTSLLTTSLIDHHRLDPFAPTNTSRTLMLSIFNPITPSTCSPIHSTYMNPATASFEDPRLTAFGLPDNLFETLTLRTCKPNPQTRRATEFPVVLFSPAAGTTRLFYSAMAQQVASAGYRVIMLDHPYDVDIVTFPDNSTILGLDFIDDQTPLLVEIRAKDMSFVLDQLSQASVAKKLFPGTTCGINVSKAGVFGHSLGGAAAAEAMLFDKRFAGGVNLDGSMFGDVVKKGLKRPFMLFAHAGKNITTDPTWEAIWPKLTGWKRELMLAESVHYTFSDLLDVLKVLGFGGMLPSEAVEIVGSIDGGRGLEVVTAYVTAFFDFVLKGKDAGILKRPSTAFPEVTFGLS</sequence>
<evidence type="ECO:0000256" key="5">
    <source>
        <dbReference type="SAM" id="SignalP"/>
    </source>
</evidence>
<evidence type="ECO:0000313" key="7">
    <source>
        <dbReference type="Proteomes" id="UP000016922"/>
    </source>
</evidence>
<dbReference type="Proteomes" id="UP000016922">
    <property type="component" value="Unassembled WGS sequence"/>
</dbReference>
<evidence type="ECO:0000256" key="4">
    <source>
        <dbReference type="ARBA" id="ARBA00023098"/>
    </source>
</evidence>
<evidence type="ECO:0000256" key="1">
    <source>
        <dbReference type="ARBA" id="ARBA00013201"/>
    </source>
</evidence>
<dbReference type="EMBL" id="KE145357">
    <property type="protein sequence ID" value="EPE33621.1"/>
    <property type="molecule type" value="Genomic_DNA"/>
</dbReference>
<dbReference type="KEGG" id="glz:GLAREA_06634"/>
<gene>
    <name evidence="6" type="ORF">GLAREA_06634</name>
</gene>
<dbReference type="EC" id="3.1.1.47" evidence="1"/>
<dbReference type="PANTHER" id="PTHR10272:SF14">
    <property type="entry name" value="PAF ACETYLHYDROLASE FAMILY PROTEIN"/>
    <property type="match status" value="1"/>
</dbReference>
<evidence type="ECO:0000256" key="3">
    <source>
        <dbReference type="ARBA" id="ARBA00022963"/>
    </source>
</evidence>
<evidence type="ECO:0000256" key="2">
    <source>
        <dbReference type="ARBA" id="ARBA00022801"/>
    </source>
</evidence>
<dbReference type="HOGENOM" id="CLU_026278_0_0_1"/>
<protein>
    <recommendedName>
        <fullName evidence="1">1-alkyl-2-acetylglycerophosphocholine esterase</fullName>
        <ecNumber evidence="1">3.1.1.47</ecNumber>
    </recommendedName>
</protein>
<evidence type="ECO:0000313" key="6">
    <source>
        <dbReference type="EMBL" id="EPE33621.1"/>
    </source>
</evidence>
<keyword evidence="2 6" id="KW-0378">Hydrolase</keyword>
<name>S3DNE9_GLAL2</name>
<dbReference type="GO" id="GO:0016042">
    <property type="term" value="P:lipid catabolic process"/>
    <property type="evidence" value="ECO:0007669"/>
    <property type="project" value="UniProtKB-KW"/>
</dbReference>
<reference evidence="6 7" key="1">
    <citation type="journal article" date="2013" name="BMC Genomics">
        <title>Genomics-driven discovery of the pneumocandin biosynthetic gene cluster in the fungus Glarea lozoyensis.</title>
        <authorList>
            <person name="Chen L."/>
            <person name="Yue Q."/>
            <person name="Zhang X."/>
            <person name="Xiang M."/>
            <person name="Wang C."/>
            <person name="Li S."/>
            <person name="Che Y."/>
            <person name="Ortiz-Lopez F.J."/>
            <person name="Bills G.F."/>
            <person name="Liu X."/>
            <person name="An Z."/>
        </authorList>
    </citation>
    <scope>NUCLEOTIDE SEQUENCE [LARGE SCALE GENOMIC DNA]</scope>
    <source>
        <strain evidence="7">ATCC 20868 / MF5171</strain>
    </source>
</reference>
<proteinExistence type="predicted"/>
<dbReference type="SUPFAM" id="SSF53474">
    <property type="entry name" value="alpha/beta-Hydrolases"/>
    <property type="match status" value="1"/>
</dbReference>
<feature type="signal peptide" evidence="5">
    <location>
        <begin position="1"/>
        <end position="22"/>
    </location>
</feature>
<dbReference type="eggNOG" id="ENOG502SJD0">
    <property type="taxonomic scope" value="Eukaryota"/>
</dbReference>
<accession>S3DNE9</accession>
<dbReference type="GeneID" id="19465687"/>
<dbReference type="OrthoDB" id="2363873at2759"/>
<dbReference type="Gene3D" id="3.40.50.1820">
    <property type="entry name" value="alpha/beta hydrolase"/>
    <property type="match status" value="1"/>
</dbReference>
<dbReference type="RefSeq" id="XP_008078773.1">
    <property type="nucleotide sequence ID" value="XM_008080582.1"/>
</dbReference>
<dbReference type="InterPro" id="IPR029058">
    <property type="entry name" value="AB_hydrolase_fold"/>
</dbReference>
<dbReference type="GO" id="GO:0003847">
    <property type="term" value="F:1-alkyl-2-acetylglycerophosphocholine esterase activity"/>
    <property type="evidence" value="ECO:0007669"/>
    <property type="project" value="UniProtKB-EC"/>
</dbReference>
<dbReference type="OMA" id="HGSFTDY"/>
<dbReference type="PANTHER" id="PTHR10272">
    <property type="entry name" value="PLATELET-ACTIVATING FACTOR ACETYLHYDROLASE"/>
    <property type="match status" value="1"/>
</dbReference>
<keyword evidence="7" id="KW-1185">Reference proteome</keyword>
<keyword evidence="4" id="KW-0443">Lipid metabolism</keyword>
<organism evidence="6 7">
    <name type="scientific">Glarea lozoyensis (strain ATCC 20868 / MF5171)</name>
    <dbReference type="NCBI Taxonomy" id="1116229"/>
    <lineage>
        <taxon>Eukaryota</taxon>
        <taxon>Fungi</taxon>
        <taxon>Dikarya</taxon>
        <taxon>Ascomycota</taxon>
        <taxon>Pezizomycotina</taxon>
        <taxon>Leotiomycetes</taxon>
        <taxon>Helotiales</taxon>
        <taxon>Helotiaceae</taxon>
        <taxon>Glarea</taxon>
    </lineage>
</organism>
<dbReference type="AlphaFoldDB" id="S3DNE9"/>